<evidence type="ECO:0000313" key="2">
    <source>
        <dbReference type="EMBL" id="ABM96087.1"/>
    </source>
</evidence>
<proteinExistence type="predicted"/>
<reference evidence="2 3" key="1">
    <citation type="journal article" date="2007" name="J. Bacteriol.">
        <title>Whole-genome analysis of the methyl tert-butyl ether-degrading beta-proteobacterium Methylibium petroleiphilum PM1.</title>
        <authorList>
            <person name="Kane S.R."/>
            <person name="Chakicherla A.Y."/>
            <person name="Chain P.S.G."/>
            <person name="Schmidt R."/>
            <person name="Shin M.W."/>
            <person name="Legler T.C."/>
            <person name="Scow K.M."/>
            <person name="Larimer F.W."/>
            <person name="Lucas S.M."/>
            <person name="Richardson P.M."/>
            <person name="Hristova K.R."/>
        </authorList>
    </citation>
    <scope>NUCLEOTIDE SEQUENCE [LARGE SCALE GENOMIC DNA]</scope>
    <source>
        <strain evidence="3">ATCC BAA-1232 / LMG 22953 / PM1</strain>
    </source>
</reference>
<keyword evidence="3" id="KW-1185">Reference proteome</keyword>
<dbReference type="STRING" id="420662.Mpe_A3134"/>
<organism evidence="2 3">
    <name type="scientific">Methylibium petroleiphilum (strain ATCC BAA-1232 / LMG 22953 / PM1)</name>
    <dbReference type="NCBI Taxonomy" id="420662"/>
    <lineage>
        <taxon>Bacteria</taxon>
        <taxon>Pseudomonadati</taxon>
        <taxon>Pseudomonadota</taxon>
        <taxon>Betaproteobacteria</taxon>
        <taxon>Burkholderiales</taxon>
        <taxon>Sphaerotilaceae</taxon>
        <taxon>Methylibium</taxon>
    </lineage>
</organism>
<keyword evidence="1" id="KW-1133">Transmembrane helix</keyword>
<dbReference type="GO" id="GO:0015627">
    <property type="term" value="C:type II protein secretion system complex"/>
    <property type="evidence" value="ECO:0007669"/>
    <property type="project" value="InterPro"/>
</dbReference>
<feature type="transmembrane region" description="Helical" evidence="1">
    <location>
        <begin position="30"/>
        <end position="52"/>
    </location>
</feature>
<dbReference type="AlphaFoldDB" id="A2SKJ8"/>
<dbReference type="eggNOG" id="COG3149">
    <property type="taxonomic scope" value="Bacteria"/>
</dbReference>
<evidence type="ECO:0000313" key="3">
    <source>
        <dbReference type="Proteomes" id="UP000000366"/>
    </source>
</evidence>
<keyword evidence="1" id="KW-0472">Membrane</keyword>
<keyword evidence="1" id="KW-0812">Transmembrane</keyword>
<accession>A2SKJ8</accession>
<dbReference type="HOGENOM" id="CLU_127473_0_0_4"/>
<dbReference type="EMBL" id="CP000555">
    <property type="protein sequence ID" value="ABM96087.1"/>
    <property type="molecule type" value="Genomic_DNA"/>
</dbReference>
<dbReference type="Proteomes" id="UP000000366">
    <property type="component" value="Chromosome"/>
</dbReference>
<dbReference type="InterPro" id="IPR007690">
    <property type="entry name" value="T2SS_GspM"/>
</dbReference>
<sequence>MKTALPPALAAMSEQWRARWRRMARRERRLITAAAIVVGVALVWMLGVQPAWRSLRDTPAQIDAVEFQLQQMQRQAAEARELRKLPTVKPAQAEAALRGATERLGTNARLTLQGDRATLTLSGVPGEALAAWLGEVRSAARARPDEAKLSHGPNGYSGSVLLTLPRPG</sequence>
<dbReference type="KEGG" id="mpt:Mpe_A3134"/>
<dbReference type="RefSeq" id="WP_011830710.1">
    <property type="nucleotide sequence ID" value="NC_008825.1"/>
</dbReference>
<gene>
    <name evidence="2" type="primary">gspM</name>
    <name evidence="2" type="ordered locus">Mpe_A3134</name>
</gene>
<dbReference type="Pfam" id="PF04612">
    <property type="entry name" value="T2SSM"/>
    <property type="match status" value="1"/>
</dbReference>
<dbReference type="GO" id="GO:0015628">
    <property type="term" value="P:protein secretion by the type II secretion system"/>
    <property type="evidence" value="ECO:0007669"/>
    <property type="project" value="InterPro"/>
</dbReference>
<protein>
    <submittedName>
        <fullName evidence="2">General secretion pathway protein M</fullName>
    </submittedName>
</protein>
<evidence type="ECO:0000256" key="1">
    <source>
        <dbReference type="SAM" id="Phobius"/>
    </source>
</evidence>
<name>A2SKJ8_METPP</name>